<name>A0A1D2A7U2_AUXPR</name>
<proteinExistence type="inferred from homology"/>
<dbReference type="Gene3D" id="3.30.110.20">
    <property type="entry name" value="Alba-like domain"/>
    <property type="match status" value="1"/>
</dbReference>
<dbReference type="EMBL" id="GDKF01003629">
    <property type="protein sequence ID" value="JAT74993.1"/>
    <property type="molecule type" value="Transcribed_RNA"/>
</dbReference>
<dbReference type="Pfam" id="PF01918">
    <property type="entry name" value="Alba"/>
    <property type="match status" value="1"/>
</dbReference>
<dbReference type="AlphaFoldDB" id="A0A1D2A7U2"/>
<evidence type="ECO:0000256" key="1">
    <source>
        <dbReference type="ARBA" id="ARBA00004123"/>
    </source>
</evidence>
<dbReference type="InterPro" id="IPR002775">
    <property type="entry name" value="DNA/RNA-bd_Alba-like"/>
</dbReference>
<evidence type="ECO:0000256" key="4">
    <source>
        <dbReference type="SAM" id="MobiDB-lite"/>
    </source>
</evidence>
<dbReference type="SUPFAM" id="SSF82704">
    <property type="entry name" value="AlbA-like"/>
    <property type="match status" value="1"/>
</dbReference>
<feature type="compositionally biased region" description="Basic residues" evidence="4">
    <location>
        <begin position="262"/>
        <end position="274"/>
    </location>
</feature>
<evidence type="ECO:0000256" key="2">
    <source>
        <dbReference type="ARBA" id="ARBA00008018"/>
    </source>
</evidence>
<dbReference type="InterPro" id="IPR036882">
    <property type="entry name" value="Alba-like_dom_sf"/>
</dbReference>
<dbReference type="PANTHER" id="PTHR13516:SF4">
    <property type="entry name" value="FI09323P"/>
    <property type="match status" value="1"/>
</dbReference>
<feature type="region of interest" description="Disordered" evidence="4">
    <location>
        <begin position="205"/>
        <end position="297"/>
    </location>
</feature>
<feature type="compositionally biased region" description="Basic and acidic residues" evidence="4">
    <location>
        <begin position="228"/>
        <end position="238"/>
    </location>
</feature>
<feature type="non-terminal residue" evidence="6">
    <location>
        <position position="1"/>
    </location>
</feature>
<comment type="subcellular location">
    <subcellularLocation>
        <location evidence="1">Nucleus</location>
    </subcellularLocation>
</comment>
<evidence type="ECO:0000256" key="3">
    <source>
        <dbReference type="ARBA" id="ARBA00023242"/>
    </source>
</evidence>
<sequence>VKYPNYHDFDCLITLICRHFLSIVTVALSSPTLGSRRRSLRLTRGIRVRTPSAEQSEIMENYRRVRQPRTDLPPIAPDELLVTAISNPVEMAGKGVSMLEEEHPAITLKAMGQAIGKAVSVAEILKRRVAGLHQLVATSTVALTDVWEPTVEGLERIETTRYASAIEITLSKTELDTSKPGYQAPLSESDVLSSPEGLAALEASLVTEHRPSRGPGNPRSRSGRGRGRGRDRGGRGPSEDAADDGFAHGAPEPDANGQAPHPRPRGPRSGRLRGVRPQGGAGQPRTSDAEPTVTEEA</sequence>
<evidence type="ECO:0000259" key="5">
    <source>
        <dbReference type="Pfam" id="PF01918"/>
    </source>
</evidence>
<feature type="domain" description="DNA/RNA-binding protein Alba-like" evidence="5">
    <location>
        <begin position="81"/>
        <end position="135"/>
    </location>
</feature>
<dbReference type="GO" id="GO:0003723">
    <property type="term" value="F:RNA binding"/>
    <property type="evidence" value="ECO:0007669"/>
    <property type="project" value="TreeGrafter"/>
</dbReference>
<dbReference type="InterPro" id="IPR051958">
    <property type="entry name" value="Alba-like_NAB"/>
</dbReference>
<keyword evidence="3" id="KW-0539">Nucleus</keyword>
<protein>
    <recommendedName>
        <fullName evidence="5">DNA/RNA-binding protein Alba-like domain-containing protein</fullName>
    </recommendedName>
</protein>
<gene>
    <name evidence="6" type="ORF">g.35142</name>
</gene>
<dbReference type="PANTHER" id="PTHR13516">
    <property type="entry name" value="RIBONUCLEASE P SUBUNIT P25"/>
    <property type="match status" value="1"/>
</dbReference>
<accession>A0A1D2A7U2</accession>
<evidence type="ECO:0000313" key="6">
    <source>
        <dbReference type="EMBL" id="JAT74993.1"/>
    </source>
</evidence>
<comment type="similarity">
    <text evidence="2">Belongs to the histone-like Alba family.</text>
</comment>
<dbReference type="GO" id="GO:0005634">
    <property type="term" value="C:nucleus"/>
    <property type="evidence" value="ECO:0007669"/>
    <property type="project" value="UniProtKB-SubCell"/>
</dbReference>
<reference evidence="6" key="1">
    <citation type="submission" date="2015-08" db="EMBL/GenBank/DDBJ databases">
        <authorList>
            <person name="Babu N.S."/>
            <person name="Beckwith C.J."/>
            <person name="Beseler K.G."/>
            <person name="Brison A."/>
            <person name="Carone J.V."/>
            <person name="Caskin T.P."/>
            <person name="Diamond M."/>
            <person name="Durham M.E."/>
            <person name="Foxe J.M."/>
            <person name="Go M."/>
            <person name="Henderson B.A."/>
            <person name="Jones I.B."/>
            <person name="McGettigan J.A."/>
            <person name="Micheletti S.J."/>
            <person name="Nasrallah M.E."/>
            <person name="Ortiz D."/>
            <person name="Piller C.R."/>
            <person name="Privatt S.R."/>
            <person name="Schneider S.L."/>
            <person name="Sharp S."/>
            <person name="Smith T.C."/>
            <person name="Stanton J.D."/>
            <person name="Ullery H.E."/>
            <person name="Wilson R.J."/>
            <person name="Serrano M.G."/>
            <person name="Buck G."/>
            <person name="Lee V."/>
            <person name="Wang Y."/>
            <person name="Carvalho R."/>
            <person name="Voegtly L."/>
            <person name="Shi R."/>
            <person name="Duckworth R."/>
            <person name="Johnson A."/>
            <person name="Loviza R."/>
            <person name="Walstead R."/>
            <person name="Shah Z."/>
            <person name="Kiflezghi M."/>
            <person name="Wade K."/>
            <person name="Ball S.L."/>
            <person name="Bradley K.W."/>
            <person name="Asai D.J."/>
            <person name="Bowman C.A."/>
            <person name="Russell D.A."/>
            <person name="Pope W.H."/>
            <person name="Jacobs-Sera D."/>
            <person name="Hendrix R.W."/>
            <person name="Hatfull G.F."/>
        </authorList>
    </citation>
    <scope>NUCLEOTIDE SEQUENCE</scope>
</reference>
<organism evidence="6">
    <name type="scientific">Auxenochlorella protothecoides</name>
    <name type="common">Green microalga</name>
    <name type="synonym">Chlorella protothecoides</name>
    <dbReference type="NCBI Taxonomy" id="3075"/>
    <lineage>
        <taxon>Eukaryota</taxon>
        <taxon>Viridiplantae</taxon>
        <taxon>Chlorophyta</taxon>
        <taxon>core chlorophytes</taxon>
        <taxon>Trebouxiophyceae</taxon>
        <taxon>Chlorellales</taxon>
        <taxon>Chlorellaceae</taxon>
        <taxon>Auxenochlorella</taxon>
    </lineage>
</organism>